<dbReference type="InterPro" id="IPR011032">
    <property type="entry name" value="GroES-like_sf"/>
</dbReference>
<dbReference type="SUPFAM" id="SSF50129">
    <property type="entry name" value="GroES-like"/>
    <property type="match status" value="1"/>
</dbReference>
<dbReference type="SMART" id="SM00829">
    <property type="entry name" value="PKS_ER"/>
    <property type="match status" value="1"/>
</dbReference>
<protein>
    <recommendedName>
        <fullName evidence="2">Enoyl reductase (ER) domain-containing protein</fullName>
    </recommendedName>
</protein>
<dbReference type="Pfam" id="PF08240">
    <property type="entry name" value="ADH_N"/>
    <property type="match status" value="1"/>
</dbReference>
<dbReference type="InterPro" id="IPR020843">
    <property type="entry name" value="ER"/>
</dbReference>
<dbReference type="AlphaFoldDB" id="A0A553NQ88"/>
<feature type="region of interest" description="Disordered" evidence="1">
    <location>
        <begin position="1"/>
        <end position="21"/>
    </location>
</feature>
<dbReference type="Gene3D" id="3.40.50.720">
    <property type="entry name" value="NAD(P)-binding Rossmann-like Domain"/>
    <property type="match status" value="1"/>
</dbReference>
<feature type="compositionally biased region" description="Basic residues" evidence="1">
    <location>
        <begin position="11"/>
        <end position="20"/>
    </location>
</feature>
<dbReference type="InterPro" id="IPR013154">
    <property type="entry name" value="ADH-like_N"/>
</dbReference>
<dbReference type="STRING" id="6832.A0A553NQ88"/>
<dbReference type="EMBL" id="VCGU01000011">
    <property type="protein sequence ID" value="TRY67569.1"/>
    <property type="molecule type" value="Genomic_DNA"/>
</dbReference>
<dbReference type="InterPro" id="IPR036291">
    <property type="entry name" value="NAD(P)-bd_dom_sf"/>
</dbReference>
<dbReference type="GO" id="GO:0016491">
    <property type="term" value="F:oxidoreductase activity"/>
    <property type="evidence" value="ECO:0007669"/>
    <property type="project" value="InterPro"/>
</dbReference>
<proteinExistence type="predicted"/>
<dbReference type="InterPro" id="IPR050700">
    <property type="entry name" value="YIM1/Zinc_Alcohol_DH_Fams"/>
</dbReference>
<evidence type="ECO:0000256" key="1">
    <source>
        <dbReference type="SAM" id="MobiDB-lite"/>
    </source>
</evidence>
<reference evidence="3 4" key="1">
    <citation type="journal article" date="2018" name="Nat. Ecol. Evol.">
        <title>Genomic signatures of mitonuclear coevolution across populations of Tigriopus californicus.</title>
        <authorList>
            <person name="Barreto F.S."/>
            <person name="Watson E.T."/>
            <person name="Lima T.G."/>
            <person name="Willett C.S."/>
            <person name="Edmands S."/>
            <person name="Li W."/>
            <person name="Burton R.S."/>
        </authorList>
    </citation>
    <scope>NUCLEOTIDE SEQUENCE [LARGE SCALE GENOMIC DNA]</scope>
    <source>
        <strain evidence="3 4">San Diego</strain>
    </source>
</reference>
<accession>A0A553NQ88</accession>
<evidence type="ECO:0000259" key="2">
    <source>
        <dbReference type="SMART" id="SM00829"/>
    </source>
</evidence>
<gene>
    <name evidence="3" type="ORF">TCAL_07823</name>
</gene>
<dbReference type="Proteomes" id="UP000318571">
    <property type="component" value="Chromosome 4"/>
</dbReference>
<feature type="domain" description="Enoyl reductase (ER)" evidence="2">
    <location>
        <begin position="18"/>
        <end position="334"/>
    </location>
</feature>
<dbReference type="PANTHER" id="PTHR11695:SF294">
    <property type="entry name" value="RETICULON-4-INTERACTING PROTEIN 1, MITOCHONDRIAL"/>
    <property type="match status" value="1"/>
</dbReference>
<evidence type="ECO:0000313" key="3">
    <source>
        <dbReference type="EMBL" id="TRY67569.1"/>
    </source>
</evidence>
<comment type="caution">
    <text evidence="3">The sequence shown here is derived from an EMBL/GenBank/DDBJ whole genome shotgun (WGS) entry which is preliminary data.</text>
</comment>
<keyword evidence="4" id="KW-1185">Reference proteome</keyword>
<dbReference type="GO" id="GO:0005739">
    <property type="term" value="C:mitochondrion"/>
    <property type="evidence" value="ECO:0007669"/>
    <property type="project" value="TreeGrafter"/>
</dbReference>
<dbReference type="Gene3D" id="3.90.180.10">
    <property type="entry name" value="Medium-chain alcohol dehydrogenases, catalytic domain"/>
    <property type="match status" value="1"/>
</dbReference>
<name>A0A553NQ88_TIGCA</name>
<organism evidence="3 4">
    <name type="scientific">Tigriopus californicus</name>
    <name type="common">Marine copepod</name>
    <dbReference type="NCBI Taxonomy" id="6832"/>
    <lineage>
        <taxon>Eukaryota</taxon>
        <taxon>Metazoa</taxon>
        <taxon>Ecdysozoa</taxon>
        <taxon>Arthropoda</taxon>
        <taxon>Crustacea</taxon>
        <taxon>Multicrustacea</taxon>
        <taxon>Hexanauplia</taxon>
        <taxon>Copepoda</taxon>
        <taxon>Harpacticoida</taxon>
        <taxon>Harpacticidae</taxon>
        <taxon>Tigriopus</taxon>
    </lineage>
</organism>
<sequence length="347" mass="38168">MKARPMLSLVRKSHGRKKTTSHFEVSEATSMPRIVVPNQVLIRVQAVSLINADIGLASKWFDGCRDMVGCVEELGHQVHHLSLGQQVWTVLETSMNSIAAFEVLPASKVCPIPSSLDYTSACTLPLVGLITFRDLGILGKAQIHPNRIPANTLKSVFVDDATTSLGGFAVQLLQTWGVGRVVTCVPYRAVPLVKHLGVDLVIPFMPDRLDTEEHCAAELLGEPPFDLVLRTSDLLAPDFCAKYTKTEGARQVGLVVSSGDKAELNNSLLSALLWPFRGRSRVVDVLDCSKLIQVKEWVEADLIQTTFYNVFDITDLDEAIKYLQDKRALGKCILDVSKLSNKGLMMN</sequence>
<evidence type="ECO:0000313" key="4">
    <source>
        <dbReference type="Proteomes" id="UP000318571"/>
    </source>
</evidence>
<dbReference type="PANTHER" id="PTHR11695">
    <property type="entry name" value="ALCOHOL DEHYDROGENASE RELATED"/>
    <property type="match status" value="1"/>
</dbReference>
<dbReference type="SUPFAM" id="SSF51735">
    <property type="entry name" value="NAD(P)-binding Rossmann-fold domains"/>
    <property type="match status" value="1"/>
</dbReference>